<proteinExistence type="predicted"/>
<dbReference type="Proteomes" id="UP001367771">
    <property type="component" value="Unassembled WGS sequence"/>
</dbReference>
<keyword evidence="2" id="KW-0328">Glycosyltransferase</keyword>
<dbReference type="EC" id="2.4.-.-" evidence="2"/>
<dbReference type="RefSeq" id="WP_336545413.1">
    <property type="nucleotide sequence ID" value="NZ_JBBBDM010000005.1"/>
</dbReference>
<sequence>MTPVKDPSSMKVAIVIASVGRPVELARWGDHARRQTLAPSEILFSIASDTDIPPGFADPMVRVLRGPKGSCHQRNTGLDALTSDPDIVAFFDDDYVPSRRCLEGIAAVFAAHPDLVGTSGDLLADGIHSAGVDYETATAMIETYDAEDPAIDTTLIKAMGTYGCNMAFRRSAVGDVRFDEKLPLYAWQEDVDFSRRLRGRGRVERTHAFVGVHQGVKGGRSPGRRLGYSQVANPLYLIGKGTMTPRDALWLMARNVASNHVKAFSPEPWVDRKGRVMGNWRAVRDLLTGRLRPDRILDM</sequence>
<comment type="caution">
    <text evidence="2">The sequence shown here is derived from an EMBL/GenBank/DDBJ whole genome shotgun (WGS) entry which is preliminary data.</text>
</comment>
<keyword evidence="2" id="KW-0808">Transferase</keyword>
<keyword evidence="3" id="KW-1185">Reference proteome</keyword>
<dbReference type="Gene3D" id="3.90.550.10">
    <property type="entry name" value="Spore Coat Polysaccharide Biosynthesis Protein SpsA, Chain A"/>
    <property type="match status" value="1"/>
</dbReference>
<evidence type="ECO:0000313" key="3">
    <source>
        <dbReference type="Proteomes" id="UP001367771"/>
    </source>
</evidence>
<gene>
    <name evidence="2" type="ORF">V8201_11855</name>
</gene>
<dbReference type="CDD" id="cd00761">
    <property type="entry name" value="Glyco_tranf_GTA_type"/>
    <property type="match status" value="1"/>
</dbReference>
<organism evidence="2 3">
    <name type="scientific">Sphingomonas kyungheensis</name>
    <dbReference type="NCBI Taxonomy" id="1069987"/>
    <lineage>
        <taxon>Bacteria</taxon>
        <taxon>Pseudomonadati</taxon>
        <taxon>Pseudomonadota</taxon>
        <taxon>Alphaproteobacteria</taxon>
        <taxon>Sphingomonadales</taxon>
        <taxon>Sphingomonadaceae</taxon>
        <taxon>Sphingomonas</taxon>
    </lineage>
</organism>
<protein>
    <submittedName>
        <fullName evidence="2">Glycosyltransferase</fullName>
        <ecNumber evidence="2">2.4.-.-</ecNumber>
    </submittedName>
</protein>
<dbReference type="EMBL" id="JBBBDM010000005">
    <property type="protein sequence ID" value="MEI5687774.1"/>
    <property type="molecule type" value="Genomic_DNA"/>
</dbReference>
<feature type="domain" description="Glycosyltransferase 2-like" evidence="1">
    <location>
        <begin position="15"/>
        <end position="174"/>
    </location>
</feature>
<dbReference type="InterPro" id="IPR029044">
    <property type="entry name" value="Nucleotide-diphossugar_trans"/>
</dbReference>
<dbReference type="InterPro" id="IPR001173">
    <property type="entry name" value="Glyco_trans_2-like"/>
</dbReference>
<dbReference type="SUPFAM" id="SSF53448">
    <property type="entry name" value="Nucleotide-diphospho-sugar transferases"/>
    <property type="match status" value="1"/>
</dbReference>
<name>A0ABU8H491_9SPHN</name>
<dbReference type="Pfam" id="PF00535">
    <property type="entry name" value="Glycos_transf_2"/>
    <property type="match status" value="1"/>
</dbReference>
<dbReference type="GO" id="GO:0016757">
    <property type="term" value="F:glycosyltransferase activity"/>
    <property type="evidence" value="ECO:0007669"/>
    <property type="project" value="UniProtKB-KW"/>
</dbReference>
<reference evidence="2 3" key="1">
    <citation type="journal article" date="2013" name="Int. J. Syst. Evol. Microbiol.">
        <title>Sphingomonas kyungheensis sp. nov., a bacterium with ginsenoside-converting activity isolated from soil of a ginseng field.</title>
        <authorList>
            <person name="Son H.M."/>
            <person name="Yang J.E."/>
            <person name="Park Y."/>
            <person name="Han C.K."/>
            <person name="Kim S.G."/>
            <person name="Kook M."/>
            <person name="Yi T.H."/>
        </authorList>
    </citation>
    <scope>NUCLEOTIDE SEQUENCE [LARGE SCALE GENOMIC DNA]</scope>
    <source>
        <strain evidence="2 3">LMG 26582</strain>
    </source>
</reference>
<evidence type="ECO:0000313" key="2">
    <source>
        <dbReference type="EMBL" id="MEI5687774.1"/>
    </source>
</evidence>
<evidence type="ECO:0000259" key="1">
    <source>
        <dbReference type="Pfam" id="PF00535"/>
    </source>
</evidence>
<accession>A0ABU8H491</accession>